<keyword evidence="5" id="KW-1185">Reference proteome</keyword>
<dbReference type="InterPro" id="IPR018279">
    <property type="entry name" value="Ribosomal_eS21_CS"/>
</dbReference>
<keyword evidence="2" id="KW-0689">Ribosomal protein</keyword>
<dbReference type="AlphaFoldDB" id="A0AAV1C6F2"/>
<evidence type="ECO:0000313" key="4">
    <source>
        <dbReference type="EMBL" id="CAI9090017.1"/>
    </source>
</evidence>
<keyword evidence="3" id="KW-0687">Ribonucleoprotein</keyword>
<evidence type="ECO:0000256" key="1">
    <source>
        <dbReference type="ARBA" id="ARBA00010228"/>
    </source>
</evidence>
<dbReference type="PROSITE" id="PS00996">
    <property type="entry name" value="RIBOSOMAL_S21E"/>
    <property type="match status" value="1"/>
</dbReference>
<dbReference type="GO" id="GO:0003735">
    <property type="term" value="F:structural constituent of ribosome"/>
    <property type="evidence" value="ECO:0007669"/>
    <property type="project" value="InterPro"/>
</dbReference>
<name>A0AAV1C6F2_OLDCO</name>
<dbReference type="GO" id="GO:0005634">
    <property type="term" value="C:nucleus"/>
    <property type="evidence" value="ECO:0007669"/>
    <property type="project" value="UniProtKB-ARBA"/>
</dbReference>
<evidence type="ECO:0000256" key="3">
    <source>
        <dbReference type="ARBA" id="ARBA00023274"/>
    </source>
</evidence>
<dbReference type="FunFam" id="3.30.1230.20:FF:000002">
    <property type="entry name" value="40S ribosomal protein S21"/>
    <property type="match status" value="1"/>
</dbReference>
<dbReference type="GO" id="GO:1990904">
    <property type="term" value="C:ribonucleoprotein complex"/>
    <property type="evidence" value="ECO:0007669"/>
    <property type="project" value="UniProtKB-KW"/>
</dbReference>
<dbReference type="InterPro" id="IPR001931">
    <property type="entry name" value="Ribosomal_eS21"/>
</dbReference>
<proteinExistence type="inferred from homology"/>
<dbReference type="GO" id="GO:0006412">
    <property type="term" value="P:translation"/>
    <property type="evidence" value="ECO:0007669"/>
    <property type="project" value="InterPro"/>
</dbReference>
<sequence length="285" mass="32034">MSMLSRRLLSSRAKVGELWRACSSLPRSTISGSQHDTTLPSLGTFPAAAARSRFVSLSPQGNFRAFSSLPSTNEHAKAGTQPRNAVPELPVRVKYLNTVALLPLMAVREKISSSILLNLSLFWHINHGVKEIMADYVHHEISRYWIMIVPVQNHAKTITPEIASFSLLASEIDYFKRNSKISNSEIESRNLLKVLRKKFAKMQNEEGQNMDLYIPRKCSATNRLITSKDHASVQLNIGHLDEHGVYTGNFSTFALCGFVRAQGDADSALDRLWQKKKEKVDVRQQ</sequence>
<dbReference type="Pfam" id="PF01249">
    <property type="entry name" value="Ribosomal_S21e"/>
    <property type="match status" value="1"/>
</dbReference>
<dbReference type="Gene3D" id="3.30.1230.20">
    <property type="match status" value="1"/>
</dbReference>
<dbReference type="EMBL" id="OX459118">
    <property type="protein sequence ID" value="CAI9090017.1"/>
    <property type="molecule type" value="Genomic_DNA"/>
</dbReference>
<protein>
    <submittedName>
        <fullName evidence="4">OLC1v1024698C1</fullName>
    </submittedName>
</protein>
<evidence type="ECO:0000256" key="2">
    <source>
        <dbReference type="ARBA" id="ARBA00022980"/>
    </source>
</evidence>
<dbReference type="GO" id="GO:0005840">
    <property type="term" value="C:ribosome"/>
    <property type="evidence" value="ECO:0007669"/>
    <property type="project" value="UniProtKB-KW"/>
</dbReference>
<dbReference type="GO" id="GO:0005829">
    <property type="term" value="C:cytosol"/>
    <property type="evidence" value="ECO:0007669"/>
    <property type="project" value="UniProtKB-ARBA"/>
</dbReference>
<dbReference type="Proteomes" id="UP001161247">
    <property type="component" value="Chromosome 1"/>
</dbReference>
<evidence type="ECO:0000313" key="5">
    <source>
        <dbReference type="Proteomes" id="UP001161247"/>
    </source>
</evidence>
<organism evidence="4 5">
    <name type="scientific">Oldenlandia corymbosa var. corymbosa</name>
    <dbReference type="NCBI Taxonomy" id="529605"/>
    <lineage>
        <taxon>Eukaryota</taxon>
        <taxon>Viridiplantae</taxon>
        <taxon>Streptophyta</taxon>
        <taxon>Embryophyta</taxon>
        <taxon>Tracheophyta</taxon>
        <taxon>Spermatophyta</taxon>
        <taxon>Magnoliopsida</taxon>
        <taxon>eudicotyledons</taxon>
        <taxon>Gunneridae</taxon>
        <taxon>Pentapetalae</taxon>
        <taxon>asterids</taxon>
        <taxon>lamiids</taxon>
        <taxon>Gentianales</taxon>
        <taxon>Rubiaceae</taxon>
        <taxon>Rubioideae</taxon>
        <taxon>Spermacoceae</taxon>
        <taxon>Hedyotis-Oldenlandia complex</taxon>
        <taxon>Oldenlandia</taxon>
    </lineage>
</organism>
<dbReference type="InterPro" id="IPR038579">
    <property type="entry name" value="Ribosomal_eS21_sf"/>
</dbReference>
<comment type="similarity">
    <text evidence="1">Belongs to the eukaryotic ribosomal protein eS21 family.</text>
</comment>
<gene>
    <name evidence="4" type="ORF">OLC1_LOCUS2263</name>
</gene>
<reference evidence="4" key="1">
    <citation type="submission" date="2023-03" db="EMBL/GenBank/DDBJ databases">
        <authorList>
            <person name="Julca I."/>
        </authorList>
    </citation>
    <scope>NUCLEOTIDE SEQUENCE</scope>
</reference>
<accession>A0AAV1C6F2</accession>
<dbReference type="PANTHER" id="PTHR10442">
    <property type="entry name" value="40S RIBOSOMAL PROTEIN S21"/>
    <property type="match status" value="1"/>
</dbReference>